<feature type="transmembrane region" description="Helical" evidence="1">
    <location>
        <begin position="181"/>
        <end position="204"/>
    </location>
</feature>
<dbReference type="KEGG" id="agf:ET445_02525"/>
<keyword evidence="1" id="KW-1133">Transmembrane helix</keyword>
<reference evidence="2 3" key="1">
    <citation type="submission" date="2019-01" db="EMBL/GenBank/DDBJ databases">
        <title>Genome sequencing of strain FW100M-8.</title>
        <authorList>
            <person name="Heo J."/>
            <person name="Kim S.-J."/>
            <person name="Kim J.-S."/>
            <person name="Hong S.-B."/>
            <person name="Kwon S.-W."/>
        </authorList>
    </citation>
    <scope>NUCLEOTIDE SEQUENCE [LARGE SCALE GENOMIC DNA]</scope>
    <source>
        <strain evidence="2 3">FW100M-8</strain>
    </source>
</reference>
<dbReference type="AlphaFoldDB" id="A0A4V0YHI5"/>
<gene>
    <name evidence="2" type="ORF">ET445_02525</name>
</gene>
<dbReference type="OrthoDB" id="9808870at2"/>
<evidence type="ECO:0000313" key="3">
    <source>
        <dbReference type="Proteomes" id="UP000291259"/>
    </source>
</evidence>
<dbReference type="Pfam" id="PF13795">
    <property type="entry name" value="HupE_UreJ_2"/>
    <property type="match status" value="2"/>
</dbReference>
<dbReference type="InterPro" id="IPR032809">
    <property type="entry name" value="Put_HupE_UreJ"/>
</dbReference>
<evidence type="ECO:0000256" key="1">
    <source>
        <dbReference type="SAM" id="Phobius"/>
    </source>
</evidence>
<keyword evidence="1" id="KW-0472">Membrane</keyword>
<feature type="transmembrane region" description="Helical" evidence="1">
    <location>
        <begin position="358"/>
        <end position="378"/>
    </location>
</feature>
<feature type="transmembrane region" description="Helical" evidence="1">
    <location>
        <begin position="297"/>
        <end position="317"/>
    </location>
</feature>
<feature type="transmembrane region" description="Helical" evidence="1">
    <location>
        <begin position="323"/>
        <end position="351"/>
    </location>
</feature>
<proteinExistence type="predicted"/>
<feature type="transmembrane region" description="Helical" evidence="1">
    <location>
        <begin position="210"/>
        <end position="229"/>
    </location>
</feature>
<name>A0A4V0YHI5_9MICO</name>
<evidence type="ECO:0000313" key="2">
    <source>
        <dbReference type="EMBL" id="QAY74831.1"/>
    </source>
</evidence>
<protein>
    <submittedName>
        <fullName evidence="2">HupE/UreJ family protein</fullName>
    </submittedName>
</protein>
<dbReference type="Proteomes" id="UP000291259">
    <property type="component" value="Chromosome"/>
</dbReference>
<accession>A0A4V0YHI5</accession>
<sequence>MGDAEFEAAAYADVQSSGRDPSKLTTAVLEQYSDTVLGYVLPRYSVSVESDAAETSACPNALAEPYAITLRDGVPHARLVIDSDCRDQVGAAAPVYRIGTELFPGTAPGGKTTTIVEYDLRSGSGVANLDTDTSPTVTTTQDWGSRMGEFLVLGSEHLLSGADHLLFLLALIAGSRRLRDIVLVATAFTVAHSLTFVLAALGIVSVPPAIVEPIIAFSIAAVALWNVWVWRRGRVANAGVGAPVDGVEAPDVSGGAPSGGGLALRERVALAPAPSKAPASLDSAATRWFSRDDWVRVAVVFAFGLVHGVGFAGALGIDEPFSWGLLGALLVFNVGIELTQLVLIAIAFPILLLVRKRLTLVPVWIQLAVAAVGLYWFAERLLAG</sequence>
<organism evidence="2 3">
    <name type="scientific">Agromyces protaetiae</name>
    <dbReference type="NCBI Taxonomy" id="2509455"/>
    <lineage>
        <taxon>Bacteria</taxon>
        <taxon>Bacillati</taxon>
        <taxon>Actinomycetota</taxon>
        <taxon>Actinomycetes</taxon>
        <taxon>Micrococcales</taxon>
        <taxon>Microbacteriaceae</taxon>
        <taxon>Agromyces</taxon>
    </lineage>
</organism>
<keyword evidence="3" id="KW-1185">Reference proteome</keyword>
<dbReference type="EMBL" id="CP035491">
    <property type="protein sequence ID" value="QAY74831.1"/>
    <property type="molecule type" value="Genomic_DNA"/>
</dbReference>
<keyword evidence="1" id="KW-0812">Transmembrane</keyword>